<organism evidence="2 3">
    <name type="scientific">Kineosporia succinea</name>
    <dbReference type="NCBI Taxonomy" id="84632"/>
    <lineage>
        <taxon>Bacteria</taxon>
        <taxon>Bacillati</taxon>
        <taxon>Actinomycetota</taxon>
        <taxon>Actinomycetes</taxon>
        <taxon>Kineosporiales</taxon>
        <taxon>Kineosporiaceae</taxon>
        <taxon>Kineosporia</taxon>
    </lineage>
</organism>
<gene>
    <name evidence="2" type="ORF">J2S57_006479</name>
</gene>
<sequence>MSTTRAHALRLTQLGIGLFLYGAAIALMVRAAVGVSSWSVLTQGLENVLPLSFGALTVLTSFVVLLLWFPLRQRPGLGTLLNVLVIGPASDLVLALVPEPDALAAKVLLFAVSLVLLAVATACYIGAGYGTGPRDGLMVGLVERFGWPVWKARTVVEVSVVAVGAVLGGDLGIGTLVATFAIGPLMHPMMPVFARFPWIPRAPEPERILDRIG</sequence>
<proteinExistence type="predicted"/>
<comment type="caution">
    <text evidence="2">The sequence shown here is derived from an EMBL/GenBank/DDBJ whole genome shotgun (WGS) entry which is preliminary data.</text>
</comment>
<dbReference type="Pfam" id="PF19700">
    <property type="entry name" value="DUF6198"/>
    <property type="match status" value="1"/>
</dbReference>
<dbReference type="InterPro" id="IPR038750">
    <property type="entry name" value="YczE/YyaS-like"/>
</dbReference>
<feature type="transmembrane region" description="Helical" evidence="1">
    <location>
        <begin position="48"/>
        <end position="69"/>
    </location>
</feature>
<keyword evidence="3" id="KW-1185">Reference proteome</keyword>
<keyword evidence="1" id="KW-0812">Transmembrane</keyword>
<dbReference type="PANTHER" id="PTHR40078">
    <property type="entry name" value="INTEGRAL MEMBRANE PROTEIN-RELATED"/>
    <property type="match status" value="1"/>
</dbReference>
<accession>A0ABT9PEY4</accession>
<dbReference type="PANTHER" id="PTHR40078:SF1">
    <property type="entry name" value="INTEGRAL MEMBRANE PROTEIN"/>
    <property type="match status" value="1"/>
</dbReference>
<evidence type="ECO:0000313" key="3">
    <source>
        <dbReference type="Proteomes" id="UP001235712"/>
    </source>
</evidence>
<keyword evidence="1" id="KW-0472">Membrane</keyword>
<reference evidence="2 3" key="1">
    <citation type="submission" date="2023-07" db="EMBL/GenBank/DDBJ databases">
        <title>Sequencing the genomes of 1000 actinobacteria strains.</title>
        <authorList>
            <person name="Klenk H.-P."/>
        </authorList>
    </citation>
    <scope>NUCLEOTIDE SEQUENCE [LARGE SCALE GENOMIC DNA]</scope>
    <source>
        <strain evidence="2 3">DSM 44388</strain>
    </source>
</reference>
<feature type="transmembrane region" description="Helical" evidence="1">
    <location>
        <begin position="76"/>
        <end position="97"/>
    </location>
</feature>
<feature type="transmembrane region" description="Helical" evidence="1">
    <location>
        <begin position="103"/>
        <end position="127"/>
    </location>
</feature>
<name>A0ABT9PEY4_9ACTN</name>
<evidence type="ECO:0000313" key="2">
    <source>
        <dbReference type="EMBL" id="MDP9830730.1"/>
    </source>
</evidence>
<keyword evidence="1" id="KW-1133">Transmembrane helix</keyword>
<evidence type="ECO:0000256" key="1">
    <source>
        <dbReference type="SAM" id="Phobius"/>
    </source>
</evidence>
<protein>
    <submittedName>
        <fullName evidence="2">Membrane protein YczE</fullName>
    </submittedName>
</protein>
<dbReference type="EMBL" id="JAUSQZ010000001">
    <property type="protein sequence ID" value="MDP9830730.1"/>
    <property type="molecule type" value="Genomic_DNA"/>
</dbReference>
<dbReference type="Proteomes" id="UP001235712">
    <property type="component" value="Unassembled WGS sequence"/>
</dbReference>
<feature type="transmembrane region" description="Helical" evidence="1">
    <location>
        <begin position="12"/>
        <end position="33"/>
    </location>
</feature>